<dbReference type="Gene3D" id="1.10.640.10">
    <property type="entry name" value="Haem peroxidase domain superfamily, animal type"/>
    <property type="match status" value="1"/>
</dbReference>
<evidence type="ECO:0000256" key="3">
    <source>
        <dbReference type="ARBA" id="ARBA00022729"/>
    </source>
</evidence>
<organism evidence="8 9">
    <name type="scientific">Geodia barretti</name>
    <name type="common">Barrett's horny sponge</name>
    <dbReference type="NCBI Taxonomy" id="519541"/>
    <lineage>
        <taxon>Eukaryota</taxon>
        <taxon>Metazoa</taxon>
        <taxon>Porifera</taxon>
        <taxon>Demospongiae</taxon>
        <taxon>Heteroscleromorpha</taxon>
        <taxon>Tetractinellida</taxon>
        <taxon>Astrophorina</taxon>
        <taxon>Geodiidae</taxon>
        <taxon>Geodia</taxon>
    </lineage>
</organism>
<comment type="caution">
    <text evidence="8">The sequence shown here is derived from an EMBL/GenBank/DDBJ whole genome shotgun (WGS) entry which is preliminary data.</text>
</comment>
<dbReference type="GO" id="GO:0004601">
    <property type="term" value="F:peroxidase activity"/>
    <property type="evidence" value="ECO:0007669"/>
    <property type="project" value="InterPro"/>
</dbReference>
<dbReference type="PANTHER" id="PTHR11475">
    <property type="entry name" value="OXIDASE/PEROXIDASE"/>
    <property type="match status" value="1"/>
</dbReference>
<evidence type="ECO:0000313" key="8">
    <source>
        <dbReference type="EMBL" id="CAI8035665.1"/>
    </source>
</evidence>
<dbReference type="InterPro" id="IPR019791">
    <property type="entry name" value="Haem_peroxidase_animal"/>
</dbReference>
<dbReference type="GO" id="GO:0005576">
    <property type="term" value="C:extracellular region"/>
    <property type="evidence" value="ECO:0007669"/>
    <property type="project" value="UniProtKB-SubCell"/>
</dbReference>
<feature type="chain" id="PRO_5041336764" evidence="7">
    <location>
        <begin position="20"/>
        <end position="919"/>
    </location>
</feature>
<comment type="subcellular location">
    <subcellularLocation>
        <location evidence="1">Secreted</location>
    </subcellularLocation>
</comment>
<protein>
    <submittedName>
        <fullName evidence="8">Peroxidasin homolog</fullName>
    </submittedName>
</protein>
<dbReference type="Pfam" id="PF03098">
    <property type="entry name" value="An_peroxidase"/>
    <property type="match status" value="1"/>
</dbReference>
<evidence type="ECO:0000256" key="7">
    <source>
        <dbReference type="SAM" id="SignalP"/>
    </source>
</evidence>
<evidence type="ECO:0000256" key="6">
    <source>
        <dbReference type="SAM" id="MobiDB-lite"/>
    </source>
</evidence>
<evidence type="ECO:0000256" key="5">
    <source>
        <dbReference type="PIRSR" id="PIRSR619791-2"/>
    </source>
</evidence>
<keyword evidence="5" id="KW-0479">Metal-binding</keyword>
<keyword evidence="5" id="KW-0349">Heme</keyword>
<keyword evidence="2" id="KW-0964">Secreted</keyword>
<proteinExistence type="predicted"/>
<keyword evidence="9" id="KW-1185">Reference proteome</keyword>
<reference evidence="8" key="1">
    <citation type="submission" date="2023-03" db="EMBL/GenBank/DDBJ databases">
        <authorList>
            <person name="Steffen K."/>
            <person name="Cardenas P."/>
        </authorList>
    </citation>
    <scope>NUCLEOTIDE SEQUENCE</scope>
</reference>
<dbReference type="GO" id="GO:0020037">
    <property type="term" value="F:heme binding"/>
    <property type="evidence" value="ECO:0007669"/>
    <property type="project" value="InterPro"/>
</dbReference>
<dbReference type="AlphaFoldDB" id="A0AA35X2J5"/>
<dbReference type="SUPFAM" id="SSF48113">
    <property type="entry name" value="Heme-dependent peroxidases"/>
    <property type="match status" value="1"/>
</dbReference>
<keyword evidence="3 7" id="KW-0732">Signal</keyword>
<dbReference type="Proteomes" id="UP001174909">
    <property type="component" value="Unassembled WGS sequence"/>
</dbReference>
<dbReference type="FunFam" id="1.10.640.10:FF:000003">
    <property type="entry name" value="chorion peroxidase"/>
    <property type="match status" value="1"/>
</dbReference>
<dbReference type="GO" id="GO:0006979">
    <property type="term" value="P:response to oxidative stress"/>
    <property type="evidence" value="ECO:0007669"/>
    <property type="project" value="InterPro"/>
</dbReference>
<keyword evidence="5" id="KW-0408">Iron</keyword>
<feature type="signal peptide" evidence="7">
    <location>
        <begin position="1"/>
        <end position="19"/>
    </location>
</feature>
<gene>
    <name evidence="8" type="ORF">GBAR_LOCUS19979</name>
</gene>
<sequence length="919" mass="101951">MRLSLLLFTAAVAVASVTAQYVTSEERQAIVQEAVTAAKTHATEAQDERKAKAQEAREGPEKVRPRHYKQNTKEARRQGEARQLFENMVHRAERKLAEAQRKSQAGAQSAEARAEELATDLFHRPGSLLTEEELAHMMIESECVGREDAEELNCFTPFNVRFRTADGTCNNLENPLLGAADTPLSRLIPPQYEDGISSLRGDIQNKLGNILRSSPFQPPNPSARHVSQTVIRNVSKDESLTHILMQFGQFLDHDLSLSPELEDECPERAAQCEFTEICRPIRVADLDPIFGKGTERNGACLSFSRSLAACPDPEEPLVNGGIRAREQVNVLTSFIDGSMIYGSDDELARRIRKNESGLLTEGIAQPGKKPELPRIAVGDNFREDGEPLIGCPNPGTTGCFLAGEFRVNEQVVLSVMHTLWFREHNRIARELARINPHWAQDDERLYQEARRIVGAIIQKITYLDYLPKILGQTVFDIVIGEYLGYDPRINPGVNNAFATAAYRYGHTLIRPFFDRLGSNYQNIAAGPLSLLNAFYDPDQFRLSFGTDPLLRGLVTQNARRVDEFLSSALTNSLFREQIDLASLNIQRGRDHGLPPYIAWQRYCQTVFPNLGFATFENTLTLVRFLEIYGSSDTIDLWIGGLSEDRLPGSLLGPTFACLFGITFANIRDGDRLYYSRPGVFKPDQLASIQQHTFASVICDNGDDITTIQRDVFLAGRHRVSCAQIPRINLELWREEMCYFRVRVLPLNIPVGLENFFRSELSSFSFVNMSVPASPLVQFECIAVQCPKVGQSEEIVFFPFASEAQLELTPNSMLPTNIFESPFFYASLPQPLFGQAGSGIFTSLSACQGGSDSAFSVGLGASAQQQTNGGSLIPTVPDRLRDLLFGVGSPAAQATPTESDGESDAQLMSDLEDALKSLQG</sequence>
<dbReference type="InterPro" id="IPR010255">
    <property type="entry name" value="Haem_peroxidase_sf"/>
</dbReference>
<dbReference type="PRINTS" id="PR00457">
    <property type="entry name" value="ANPEROXIDASE"/>
</dbReference>
<evidence type="ECO:0000256" key="1">
    <source>
        <dbReference type="ARBA" id="ARBA00004613"/>
    </source>
</evidence>
<evidence type="ECO:0000256" key="2">
    <source>
        <dbReference type="ARBA" id="ARBA00022525"/>
    </source>
</evidence>
<dbReference type="PROSITE" id="PS50292">
    <property type="entry name" value="PEROXIDASE_3"/>
    <property type="match status" value="1"/>
</dbReference>
<feature type="region of interest" description="Disordered" evidence="6">
    <location>
        <begin position="41"/>
        <end position="78"/>
    </location>
</feature>
<dbReference type="GO" id="GO:0046872">
    <property type="term" value="F:metal ion binding"/>
    <property type="evidence" value="ECO:0007669"/>
    <property type="project" value="UniProtKB-KW"/>
</dbReference>
<name>A0AA35X2J5_GEOBA</name>
<keyword evidence="4" id="KW-0325">Glycoprotein</keyword>
<evidence type="ECO:0000256" key="4">
    <source>
        <dbReference type="ARBA" id="ARBA00023180"/>
    </source>
</evidence>
<dbReference type="PANTHER" id="PTHR11475:SF4">
    <property type="entry name" value="CHORION PEROXIDASE"/>
    <property type="match status" value="1"/>
</dbReference>
<feature type="binding site" description="axial binding residue" evidence="5">
    <location>
        <position position="506"/>
    </location>
    <ligand>
        <name>heme b</name>
        <dbReference type="ChEBI" id="CHEBI:60344"/>
    </ligand>
    <ligandPart>
        <name>Fe</name>
        <dbReference type="ChEBI" id="CHEBI:18248"/>
    </ligandPart>
</feature>
<dbReference type="EMBL" id="CASHTH010002814">
    <property type="protein sequence ID" value="CAI8035665.1"/>
    <property type="molecule type" value="Genomic_DNA"/>
</dbReference>
<feature type="compositionally biased region" description="Basic and acidic residues" evidence="6">
    <location>
        <begin position="41"/>
        <end position="63"/>
    </location>
</feature>
<dbReference type="InterPro" id="IPR037120">
    <property type="entry name" value="Haem_peroxidase_sf_animal"/>
</dbReference>
<accession>A0AA35X2J5</accession>
<evidence type="ECO:0000313" key="9">
    <source>
        <dbReference type="Proteomes" id="UP001174909"/>
    </source>
</evidence>